<dbReference type="InterPro" id="IPR004358">
    <property type="entry name" value="Sig_transdc_His_kin-like_C"/>
</dbReference>
<dbReference type="Pfam" id="PF00072">
    <property type="entry name" value="Response_reg"/>
    <property type="match status" value="1"/>
</dbReference>
<feature type="domain" description="Response regulatory" evidence="9">
    <location>
        <begin position="539"/>
        <end position="656"/>
    </location>
</feature>
<dbReference type="EC" id="2.7.13.3" evidence="2"/>
<evidence type="ECO:0000256" key="4">
    <source>
        <dbReference type="PROSITE-ProRule" id="PRU00169"/>
    </source>
</evidence>
<name>A0A015XB33_BACFG</name>
<dbReference type="PANTHER" id="PTHR43547:SF2">
    <property type="entry name" value="HYBRID SIGNAL TRANSDUCTION HISTIDINE KINASE C"/>
    <property type="match status" value="1"/>
</dbReference>
<keyword evidence="5" id="KW-0175">Coiled coil</keyword>
<dbReference type="GO" id="GO:0000155">
    <property type="term" value="F:phosphorelay sensor kinase activity"/>
    <property type="evidence" value="ECO:0007669"/>
    <property type="project" value="InterPro"/>
</dbReference>
<dbReference type="InterPro" id="IPR036890">
    <property type="entry name" value="HATPase_C_sf"/>
</dbReference>
<keyword evidence="7" id="KW-1133">Transmembrane helix</keyword>
<keyword evidence="7" id="KW-0472">Membrane</keyword>
<dbReference type="PROSITE" id="PS50109">
    <property type="entry name" value="HIS_KIN"/>
    <property type="match status" value="1"/>
</dbReference>
<dbReference type="InterPro" id="IPR001789">
    <property type="entry name" value="Sig_transdc_resp-reg_receiver"/>
</dbReference>
<dbReference type="SUPFAM" id="SSF52172">
    <property type="entry name" value="CheY-like"/>
    <property type="match status" value="1"/>
</dbReference>
<evidence type="ECO:0000256" key="5">
    <source>
        <dbReference type="SAM" id="Coils"/>
    </source>
</evidence>
<feature type="transmembrane region" description="Helical" evidence="7">
    <location>
        <begin position="244"/>
        <end position="265"/>
    </location>
</feature>
<dbReference type="InterPro" id="IPR003661">
    <property type="entry name" value="HisK_dim/P_dom"/>
</dbReference>
<dbReference type="AlphaFoldDB" id="A0A015XB33"/>
<gene>
    <name evidence="10" type="ORF">M136_4941</name>
</gene>
<dbReference type="CDD" id="cd00082">
    <property type="entry name" value="HisKA"/>
    <property type="match status" value="1"/>
</dbReference>
<dbReference type="PANTHER" id="PTHR43547">
    <property type="entry name" value="TWO-COMPONENT HISTIDINE KINASE"/>
    <property type="match status" value="1"/>
</dbReference>
<evidence type="ECO:0000313" key="11">
    <source>
        <dbReference type="Proteomes" id="UP000022082"/>
    </source>
</evidence>
<dbReference type="CDD" id="cd17584">
    <property type="entry name" value="REC_typeB_ARR-like"/>
    <property type="match status" value="1"/>
</dbReference>
<dbReference type="EMBL" id="JGDJ01000039">
    <property type="protein sequence ID" value="EXZ31295.1"/>
    <property type="molecule type" value="Genomic_DNA"/>
</dbReference>
<dbReference type="Proteomes" id="UP000022082">
    <property type="component" value="Unassembled WGS sequence"/>
</dbReference>
<dbReference type="InterPro" id="IPR036641">
    <property type="entry name" value="HPT_dom_sf"/>
</dbReference>
<dbReference type="InterPro" id="IPR003594">
    <property type="entry name" value="HATPase_dom"/>
</dbReference>
<feature type="transmembrane region" description="Helical" evidence="7">
    <location>
        <begin position="12"/>
        <end position="31"/>
    </location>
</feature>
<dbReference type="RefSeq" id="WP_032569295.1">
    <property type="nucleotide sequence ID" value="NZ_JGDJ01000039.1"/>
</dbReference>
<dbReference type="Gene3D" id="3.30.565.10">
    <property type="entry name" value="Histidine kinase-like ATPase, C-terminal domain"/>
    <property type="match status" value="1"/>
</dbReference>
<evidence type="ECO:0000259" key="9">
    <source>
        <dbReference type="PROSITE" id="PS50110"/>
    </source>
</evidence>
<feature type="coiled-coil region" evidence="5">
    <location>
        <begin position="677"/>
        <end position="704"/>
    </location>
</feature>
<protein>
    <recommendedName>
        <fullName evidence="2">histidine kinase</fullName>
        <ecNumber evidence="2">2.7.13.3</ecNumber>
    </recommendedName>
</protein>
<reference evidence="10 11" key="1">
    <citation type="submission" date="2014-02" db="EMBL/GenBank/DDBJ databases">
        <authorList>
            <person name="Sears C."/>
            <person name="Carroll K."/>
            <person name="Sack B.R."/>
            <person name="Qadri F."/>
            <person name="Myers L.L."/>
            <person name="Chung G.-T."/>
            <person name="Escheverria P."/>
            <person name="Fraser C.M."/>
            <person name="Sadzewicz L."/>
            <person name="Shefchek K.A."/>
            <person name="Tallon L."/>
            <person name="Das S.P."/>
            <person name="Daugherty S."/>
            <person name="Mongodin E.F."/>
        </authorList>
    </citation>
    <scope>NUCLEOTIDE SEQUENCE [LARGE SCALE GENOMIC DNA]</scope>
    <source>
        <strain evidence="10 11">S36L11</strain>
    </source>
</reference>
<dbReference type="PRINTS" id="PR00344">
    <property type="entry name" value="BCTRLSENSOR"/>
</dbReference>
<dbReference type="Pfam" id="PF02518">
    <property type="entry name" value="HATPase_c"/>
    <property type="match status" value="1"/>
</dbReference>
<evidence type="ECO:0000259" key="8">
    <source>
        <dbReference type="PROSITE" id="PS50109"/>
    </source>
</evidence>
<dbReference type="InterPro" id="IPR036097">
    <property type="entry name" value="HisK_dim/P_sf"/>
</dbReference>
<feature type="region of interest" description="Disordered" evidence="6">
    <location>
        <begin position="161"/>
        <end position="187"/>
    </location>
</feature>
<comment type="catalytic activity">
    <reaction evidence="1">
        <text>ATP + protein L-histidine = ADP + protein N-phospho-L-histidine.</text>
        <dbReference type="EC" id="2.7.13.3"/>
    </reaction>
</comment>
<dbReference type="Gene3D" id="1.10.287.130">
    <property type="match status" value="1"/>
</dbReference>
<keyword evidence="3 4" id="KW-0597">Phosphoprotein</keyword>
<keyword evidence="10" id="KW-0808">Transferase</keyword>
<accession>A0A015XB33</accession>
<dbReference type="SMART" id="SM00387">
    <property type="entry name" value="HATPase_c"/>
    <property type="match status" value="1"/>
</dbReference>
<dbReference type="SMART" id="SM00448">
    <property type="entry name" value="REC"/>
    <property type="match status" value="1"/>
</dbReference>
<proteinExistence type="predicted"/>
<evidence type="ECO:0000313" key="10">
    <source>
        <dbReference type="EMBL" id="EXZ31295.1"/>
    </source>
</evidence>
<feature type="modified residue" description="4-aspartylphosphate" evidence="4">
    <location>
        <position position="588"/>
    </location>
</feature>
<sequence length="772" mass="87089">MERSGNFYKAIRLGYILISILIGCMAYNSLYEWQEIEALELGNKKIDELRKEINNINIQMIKFSLLGETILEWNDKDIEHYHARRMAMDSMLCRFKVTYPAERIDSVRSLLEDKERQMFQIVRLMDEQQSINKKIANQIPVIVQKSVQEQSKKPKRKGFLGIFGKKEGTKPTTTTTTLRSSNRNMVNEQKAQSRRLSEQADSLAARNAELNRQLQELICQIEEKVQTELQSRENEIVAMREKSFMQVGGLMGFVLLLLLISYIIIHRDAKSIKQYKHKTTDLIRQLEQSVQRNEALITSRKKAVHTITHELRTPLTAITGYAGLIRKEQCEDKSGQYIQNILQSSDRMRDMLNTLLDFFRLDNGKEQPRLSPCRISAITHTLETEFMPVAVNKGLSLSVKTGHDAIVLTDKERIIQIGNNLLSNAVKFTEEGGVSLITEYDNGVLTLVVEDTGTGMTEEEQKQAFGAFERLSNAAAKEGFGLGLAIMRNIVSMLGGTIRLDSKKGKGSRFTVEISMQEAEEQLGYTSNTPVYHNNKFHDVVAIDNDEVLLLMLKEMYSQEGIHCDTCTDAAALMEMIRQKEYSLLLTDLNMPGINGFELLELLRSSNVGNSPTIPVVVATASGSCNKGELLAKGFAGCLFKPFSISELMEVSDRCAIKATPDGKPDFSALLSYGNEAVMLEKLITETEKEMQAVRDAAKEKDLQKLDSLIHHLRSSWEVLRADQPLNVLYGLLRGDALPDGEALSHAVTAVLDKGVEIIRLAEEERRKYEDE</sequence>
<dbReference type="PATRIC" id="fig|1339327.3.peg.226"/>
<dbReference type="InterPro" id="IPR011006">
    <property type="entry name" value="CheY-like_superfamily"/>
</dbReference>
<comment type="caution">
    <text evidence="10">The sequence shown here is derived from an EMBL/GenBank/DDBJ whole genome shotgun (WGS) entry which is preliminary data.</text>
</comment>
<dbReference type="PROSITE" id="PS50110">
    <property type="entry name" value="RESPONSE_REGULATORY"/>
    <property type="match status" value="1"/>
</dbReference>
<evidence type="ECO:0000256" key="6">
    <source>
        <dbReference type="SAM" id="MobiDB-lite"/>
    </source>
</evidence>
<organism evidence="10 11">
    <name type="scientific">Bacteroides fragilis str. S36L11</name>
    <dbReference type="NCBI Taxonomy" id="1339327"/>
    <lineage>
        <taxon>Bacteria</taxon>
        <taxon>Pseudomonadati</taxon>
        <taxon>Bacteroidota</taxon>
        <taxon>Bacteroidia</taxon>
        <taxon>Bacteroidales</taxon>
        <taxon>Bacteroidaceae</taxon>
        <taxon>Bacteroides</taxon>
    </lineage>
</organism>
<dbReference type="Pfam" id="PF00512">
    <property type="entry name" value="HisKA"/>
    <property type="match status" value="1"/>
</dbReference>
<feature type="domain" description="Histidine kinase" evidence="8">
    <location>
        <begin position="306"/>
        <end position="518"/>
    </location>
</feature>
<dbReference type="InterPro" id="IPR005467">
    <property type="entry name" value="His_kinase_dom"/>
</dbReference>
<feature type="compositionally biased region" description="Polar residues" evidence="6">
    <location>
        <begin position="178"/>
        <end position="187"/>
    </location>
</feature>
<evidence type="ECO:0000256" key="2">
    <source>
        <dbReference type="ARBA" id="ARBA00012438"/>
    </source>
</evidence>
<dbReference type="Gene3D" id="3.40.50.2300">
    <property type="match status" value="1"/>
</dbReference>
<dbReference type="SMART" id="SM00388">
    <property type="entry name" value="HisKA"/>
    <property type="match status" value="1"/>
</dbReference>
<dbReference type="PROSITE" id="PS51257">
    <property type="entry name" value="PROKAR_LIPOPROTEIN"/>
    <property type="match status" value="1"/>
</dbReference>
<keyword evidence="10" id="KW-0418">Kinase</keyword>
<keyword evidence="7" id="KW-0812">Transmembrane</keyword>
<dbReference type="SUPFAM" id="SSF47384">
    <property type="entry name" value="Homodimeric domain of signal transducing histidine kinase"/>
    <property type="match status" value="1"/>
</dbReference>
<evidence type="ECO:0000256" key="7">
    <source>
        <dbReference type="SAM" id="Phobius"/>
    </source>
</evidence>
<dbReference type="SUPFAM" id="SSF55874">
    <property type="entry name" value="ATPase domain of HSP90 chaperone/DNA topoisomerase II/histidine kinase"/>
    <property type="match status" value="1"/>
</dbReference>
<evidence type="ECO:0000256" key="3">
    <source>
        <dbReference type="ARBA" id="ARBA00022553"/>
    </source>
</evidence>
<evidence type="ECO:0000256" key="1">
    <source>
        <dbReference type="ARBA" id="ARBA00000085"/>
    </source>
</evidence>
<dbReference type="SUPFAM" id="SSF47226">
    <property type="entry name" value="Histidine-containing phosphotransfer domain, HPT domain"/>
    <property type="match status" value="1"/>
</dbReference>